<dbReference type="GO" id="GO:0005886">
    <property type="term" value="C:plasma membrane"/>
    <property type="evidence" value="ECO:0007669"/>
    <property type="project" value="UniProtKB-SubCell"/>
</dbReference>
<evidence type="ECO:0000259" key="12">
    <source>
        <dbReference type="Pfam" id="PF01052"/>
    </source>
</evidence>
<keyword evidence="7" id="KW-0283">Flagellar rotation</keyword>
<keyword evidence="6" id="KW-0145">Chemotaxis</keyword>
<feature type="domain" description="Flagellar motor switch protein FliN-like C-terminal" evidence="12">
    <location>
        <begin position="246"/>
        <end position="315"/>
    </location>
</feature>
<dbReference type="SUPFAM" id="SSF101801">
    <property type="entry name" value="Surface presentation of antigens (SPOA)"/>
    <property type="match status" value="1"/>
</dbReference>
<dbReference type="PANTHER" id="PTHR30034:SF6">
    <property type="entry name" value="YOP PROTEINS TRANSLOCATION PROTEIN Q"/>
    <property type="match status" value="1"/>
</dbReference>
<dbReference type="GO" id="GO:0003774">
    <property type="term" value="F:cytoskeletal motor activity"/>
    <property type="evidence" value="ECO:0007669"/>
    <property type="project" value="InterPro"/>
</dbReference>
<evidence type="ECO:0000256" key="5">
    <source>
        <dbReference type="ARBA" id="ARBA00022475"/>
    </source>
</evidence>
<comment type="similarity">
    <text evidence="3">Belongs to the FliM family.</text>
</comment>
<dbReference type="InterPro" id="IPR036429">
    <property type="entry name" value="SpoA-like_sf"/>
</dbReference>
<dbReference type="RefSeq" id="WP_084275510.1">
    <property type="nucleotide sequence ID" value="NZ_AP026671.1"/>
</dbReference>
<dbReference type="InterPro" id="IPR028976">
    <property type="entry name" value="CheC-like_sf"/>
</dbReference>
<keyword evidence="5" id="KW-1003">Cell membrane</keyword>
<dbReference type="InterPro" id="IPR001543">
    <property type="entry name" value="FliN-like_C"/>
</dbReference>
<dbReference type="PRINTS" id="PR00955">
    <property type="entry name" value="FLGMOTORFLIM"/>
</dbReference>
<dbReference type="Proteomes" id="UP000192602">
    <property type="component" value="Unassembled WGS sequence"/>
</dbReference>
<protein>
    <recommendedName>
        <fullName evidence="4 11">Flagellar motor switch protein FliM</fullName>
    </recommendedName>
</protein>
<evidence type="ECO:0000256" key="2">
    <source>
        <dbReference type="ARBA" id="ARBA00004202"/>
    </source>
</evidence>
<dbReference type="Pfam" id="PF02154">
    <property type="entry name" value="FliM"/>
    <property type="match status" value="1"/>
</dbReference>
<keyword evidence="14" id="KW-1185">Reference proteome</keyword>
<dbReference type="GO" id="GO:0009425">
    <property type="term" value="C:bacterial-type flagellum basal body"/>
    <property type="evidence" value="ECO:0007669"/>
    <property type="project" value="UniProtKB-SubCell"/>
</dbReference>
<evidence type="ECO:0000313" key="14">
    <source>
        <dbReference type="Proteomes" id="UP000192602"/>
    </source>
</evidence>
<dbReference type="GO" id="GO:0071978">
    <property type="term" value="P:bacterial-type flagellum-dependent swarming motility"/>
    <property type="evidence" value="ECO:0007669"/>
    <property type="project" value="TreeGrafter"/>
</dbReference>
<comment type="function">
    <text evidence="10">FliM is one of three proteins (FliG, FliN, FliM) that forms the rotor-mounted switch complex (C ring), located at the base of the basal body. This complex interacts with the CheY and CheZ chemotaxis proteins, in addition to contacting components of the motor that determine the direction of flagellar rotation.</text>
</comment>
<evidence type="ECO:0000256" key="6">
    <source>
        <dbReference type="ARBA" id="ARBA00022500"/>
    </source>
</evidence>
<comment type="subcellular location">
    <subcellularLocation>
        <location evidence="1">Bacterial flagellum basal body</location>
    </subcellularLocation>
    <subcellularLocation>
        <location evidence="2">Cell membrane</location>
        <topology evidence="2">Peripheral membrane protein</topology>
    </subcellularLocation>
</comment>
<dbReference type="CDD" id="cd17908">
    <property type="entry name" value="FliM"/>
    <property type="match status" value="1"/>
</dbReference>
<name>A0A1W1WU54_9BACT</name>
<dbReference type="SUPFAM" id="SSF103039">
    <property type="entry name" value="CheC-like"/>
    <property type="match status" value="1"/>
</dbReference>
<organism evidence="13 14">
    <name type="scientific">Nitratiruptor tergarcus DSM 16512</name>
    <dbReference type="NCBI Taxonomy" id="1069081"/>
    <lineage>
        <taxon>Bacteria</taxon>
        <taxon>Pseudomonadati</taxon>
        <taxon>Campylobacterota</taxon>
        <taxon>Epsilonproteobacteria</taxon>
        <taxon>Nautiliales</taxon>
        <taxon>Nitratiruptoraceae</taxon>
        <taxon>Nitratiruptor</taxon>
    </lineage>
</organism>
<dbReference type="NCBIfam" id="TIGR01397">
    <property type="entry name" value="fliM_switch"/>
    <property type="match status" value="1"/>
</dbReference>
<evidence type="ECO:0000256" key="8">
    <source>
        <dbReference type="ARBA" id="ARBA00023136"/>
    </source>
</evidence>
<dbReference type="Gene3D" id="3.40.1550.10">
    <property type="entry name" value="CheC-like"/>
    <property type="match status" value="1"/>
</dbReference>
<dbReference type="PANTHER" id="PTHR30034">
    <property type="entry name" value="FLAGELLAR MOTOR SWITCH PROTEIN FLIM"/>
    <property type="match status" value="1"/>
</dbReference>
<accession>A0A1W1WU54</accession>
<keyword evidence="13" id="KW-0969">Cilium</keyword>
<dbReference type="InterPro" id="IPR001689">
    <property type="entry name" value="Flag_FliM"/>
</dbReference>
<reference evidence="14" key="1">
    <citation type="submission" date="2017-04" db="EMBL/GenBank/DDBJ databases">
        <authorList>
            <person name="Varghese N."/>
            <person name="Submissions S."/>
        </authorList>
    </citation>
    <scope>NUCLEOTIDE SEQUENCE [LARGE SCALE GENOMIC DNA]</scope>
    <source>
        <strain evidence="14">DSM 16512</strain>
    </source>
</reference>
<evidence type="ECO:0000256" key="10">
    <source>
        <dbReference type="ARBA" id="ARBA00025044"/>
    </source>
</evidence>
<sequence length="323" mass="37037">MSEQEFLSQEEIDALLGGDDAGATEEPQEQSDIRPFDFSELESIKKGGLPGLELIYERWAKSFRDDIRKLLPKINMVSKESIYITRFNTFMFKIPMPSSYTTFTMKPLKETALLVVDSRLVFTIISVMFGGPAKPFKVEGREFTKLETYVIKDFIDLALKKLQETFSLVYNIEVEKRSTELNPALAKITSGNEKVIIAECLVDIDGYEAPIYFCYPQGMFLPIKDVIYSEFSGEVDTAWKEKLNELLLQTDVEVTLELAKKEYFLREIIGWEVGTELMLDVSKEDLVKLRIADKEKFVCRLGKVGDRYAALLKEEVSKEEENE</sequence>
<dbReference type="Pfam" id="PF01052">
    <property type="entry name" value="FliMN_C"/>
    <property type="match status" value="1"/>
</dbReference>
<gene>
    <name evidence="13" type="ORF">SAMN05660197_1079</name>
</gene>
<keyword evidence="13" id="KW-0966">Cell projection</keyword>
<dbReference type="AlphaFoldDB" id="A0A1W1WU54"/>
<evidence type="ECO:0000256" key="7">
    <source>
        <dbReference type="ARBA" id="ARBA00022779"/>
    </source>
</evidence>
<keyword evidence="13" id="KW-0282">Flagellum</keyword>
<evidence type="ECO:0000256" key="11">
    <source>
        <dbReference type="NCBIfam" id="TIGR01397"/>
    </source>
</evidence>
<dbReference type="OrthoDB" id="9806941at2"/>
<evidence type="ECO:0000256" key="1">
    <source>
        <dbReference type="ARBA" id="ARBA00004117"/>
    </source>
</evidence>
<keyword evidence="8" id="KW-0472">Membrane</keyword>
<proteinExistence type="inferred from homology"/>
<keyword evidence="9" id="KW-0975">Bacterial flagellum</keyword>
<dbReference type="EMBL" id="FWWZ01000001">
    <property type="protein sequence ID" value="SMC09273.1"/>
    <property type="molecule type" value="Genomic_DNA"/>
</dbReference>
<evidence type="ECO:0000256" key="3">
    <source>
        <dbReference type="ARBA" id="ARBA00011049"/>
    </source>
</evidence>
<evidence type="ECO:0000256" key="9">
    <source>
        <dbReference type="ARBA" id="ARBA00023143"/>
    </source>
</evidence>
<dbReference type="GO" id="GO:0050918">
    <property type="term" value="P:positive chemotaxis"/>
    <property type="evidence" value="ECO:0007669"/>
    <property type="project" value="TreeGrafter"/>
</dbReference>
<evidence type="ECO:0000313" key="13">
    <source>
        <dbReference type="EMBL" id="SMC09273.1"/>
    </source>
</evidence>
<evidence type="ECO:0000256" key="4">
    <source>
        <dbReference type="ARBA" id="ARBA00021898"/>
    </source>
</evidence>
<dbReference type="PIRSF" id="PIRSF002888">
    <property type="entry name" value="FliM"/>
    <property type="match status" value="1"/>
</dbReference>
<dbReference type="STRING" id="1069081.SAMN05660197_1079"/>
<dbReference type="Gene3D" id="2.30.330.10">
    <property type="entry name" value="SpoA-like"/>
    <property type="match status" value="1"/>
</dbReference>